<dbReference type="EMBL" id="BPVZ01000062">
    <property type="protein sequence ID" value="GKV23307.1"/>
    <property type="molecule type" value="Genomic_DNA"/>
</dbReference>
<protein>
    <submittedName>
        <fullName evidence="1">Uncharacterized protein</fullName>
    </submittedName>
</protein>
<proteinExistence type="predicted"/>
<accession>A0AAV5KFD4</accession>
<reference evidence="1 2" key="1">
    <citation type="journal article" date="2021" name="Commun. Biol.">
        <title>The genome of Shorea leprosula (Dipterocarpaceae) highlights the ecological relevance of drought in aseasonal tropical rainforests.</title>
        <authorList>
            <person name="Ng K.K.S."/>
            <person name="Kobayashi M.J."/>
            <person name="Fawcett J.A."/>
            <person name="Hatakeyama M."/>
            <person name="Paape T."/>
            <person name="Ng C.H."/>
            <person name="Ang C.C."/>
            <person name="Tnah L.H."/>
            <person name="Lee C.T."/>
            <person name="Nishiyama T."/>
            <person name="Sese J."/>
            <person name="O'Brien M.J."/>
            <person name="Copetti D."/>
            <person name="Mohd Noor M.I."/>
            <person name="Ong R.C."/>
            <person name="Putra M."/>
            <person name="Sireger I.Z."/>
            <person name="Indrioko S."/>
            <person name="Kosugi Y."/>
            <person name="Izuno A."/>
            <person name="Isagi Y."/>
            <person name="Lee S.L."/>
            <person name="Shimizu K.K."/>
        </authorList>
    </citation>
    <scope>NUCLEOTIDE SEQUENCE [LARGE SCALE GENOMIC DNA]</scope>
    <source>
        <strain evidence="1">214</strain>
    </source>
</reference>
<dbReference type="Proteomes" id="UP001054252">
    <property type="component" value="Unassembled WGS sequence"/>
</dbReference>
<evidence type="ECO:0000313" key="1">
    <source>
        <dbReference type="EMBL" id="GKV23307.1"/>
    </source>
</evidence>
<sequence length="46" mass="5338">MACSAGPLHVYVTFSRIEEGQFESNTFSWETLYQLNYQFKCMLPIG</sequence>
<organism evidence="1 2">
    <name type="scientific">Rubroshorea leprosula</name>
    <dbReference type="NCBI Taxonomy" id="152421"/>
    <lineage>
        <taxon>Eukaryota</taxon>
        <taxon>Viridiplantae</taxon>
        <taxon>Streptophyta</taxon>
        <taxon>Embryophyta</taxon>
        <taxon>Tracheophyta</taxon>
        <taxon>Spermatophyta</taxon>
        <taxon>Magnoliopsida</taxon>
        <taxon>eudicotyledons</taxon>
        <taxon>Gunneridae</taxon>
        <taxon>Pentapetalae</taxon>
        <taxon>rosids</taxon>
        <taxon>malvids</taxon>
        <taxon>Malvales</taxon>
        <taxon>Dipterocarpaceae</taxon>
        <taxon>Rubroshorea</taxon>
    </lineage>
</organism>
<name>A0AAV5KFD4_9ROSI</name>
<keyword evidence="2" id="KW-1185">Reference proteome</keyword>
<dbReference type="AlphaFoldDB" id="A0AAV5KFD4"/>
<gene>
    <name evidence="1" type="ORF">SLEP1_g33051</name>
</gene>
<evidence type="ECO:0000313" key="2">
    <source>
        <dbReference type="Proteomes" id="UP001054252"/>
    </source>
</evidence>
<comment type="caution">
    <text evidence="1">The sequence shown here is derived from an EMBL/GenBank/DDBJ whole genome shotgun (WGS) entry which is preliminary data.</text>
</comment>